<comment type="caution">
    <text evidence="3">The sequence shown here is derived from an EMBL/GenBank/DDBJ whole genome shotgun (WGS) entry which is preliminary data.</text>
</comment>
<evidence type="ECO:0000256" key="1">
    <source>
        <dbReference type="ARBA" id="ARBA00008791"/>
    </source>
</evidence>
<dbReference type="Proteomes" id="UP001595921">
    <property type="component" value="Unassembled WGS sequence"/>
</dbReference>
<evidence type="ECO:0000313" key="3">
    <source>
        <dbReference type="EMBL" id="MFC4360405.1"/>
    </source>
</evidence>
<dbReference type="InterPro" id="IPR014729">
    <property type="entry name" value="Rossmann-like_a/b/a_fold"/>
</dbReference>
<evidence type="ECO:0000313" key="4">
    <source>
        <dbReference type="Proteomes" id="UP001595921"/>
    </source>
</evidence>
<keyword evidence="4" id="KW-1185">Reference proteome</keyword>
<dbReference type="InterPro" id="IPR006016">
    <property type="entry name" value="UspA"/>
</dbReference>
<sequence>MDLSFETIVLAVGPQDDDRLDRLAEAVLQVAKPTDATVVLTHVFRQGEFENVAAGLDLPNATAEDIDTVLKRHQSVRRLERLFEEHAVDYELRGIVGDVSDSIVALAEETAADRVVVSGATRSPVGKAVFGSTTQDVLLGAPCPVTYVRSPDK</sequence>
<protein>
    <submittedName>
        <fullName evidence="3">Universal stress protein</fullName>
    </submittedName>
</protein>
<dbReference type="Pfam" id="PF00582">
    <property type="entry name" value="Usp"/>
    <property type="match status" value="1"/>
</dbReference>
<gene>
    <name evidence="3" type="ORF">ACFO0N_20860</name>
</gene>
<name>A0ABD5PHW9_9EURY</name>
<evidence type="ECO:0000259" key="2">
    <source>
        <dbReference type="Pfam" id="PF00582"/>
    </source>
</evidence>
<dbReference type="PANTHER" id="PTHR46268:SF6">
    <property type="entry name" value="UNIVERSAL STRESS PROTEIN UP12"/>
    <property type="match status" value="1"/>
</dbReference>
<dbReference type="SUPFAM" id="SSF52402">
    <property type="entry name" value="Adenine nucleotide alpha hydrolases-like"/>
    <property type="match status" value="1"/>
</dbReference>
<organism evidence="3 4">
    <name type="scientific">Halobium salinum</name>
    <dbReference type="NCBI Taxonomy" id="1364940"/>
    <lineage>
        <taxon>Archaea</taxon>
        <taxon>Methanobacteriati</taxon>
        <taxon>Methanobacteriota</taxon>
        <taxon>Stenosarchaea group</taxon>
        <taxon>Halobacteria</taxon>
        <taxon>Halobacteriales</taxon>
        <taxon>Haloferacaceae</taxon>
        <taxon>Halobium</taxon>
    </lineage>
</organism>
<dbReference type="EMBL" id="JBHSDS010000017">
    <property type="protein sequence ID" value="MFC4360405.1"/>
    <property type="molecule type" value="Genomic_DNA"/>
</dbReference>
<dbReference type="PANTHER" id="PTHR46268">
    <property type="entry name" value="STRESS RESPONSE PROTEIN NHAX"/>
    <property type="match status" value="1"/>
</dbReference>
<feature type="domain" description="UspA" evidence="2">
    <location>
        <begin position="5"/>
        <end position="149"/>
    </location>
</feature>
<comment type="similarity">
    <text evidence="1">Belongs to the universal stress protein A family.</text>
</comment>
<accession>A0ABD5PHW9</accession>
<proteinExistence type="inferred from homology"/>
<dbReference type="AlphaFoldDB" id="A0ABD5PHW9"/>
<dbReference type="CDD" id="cd00293">
    <property type="entry name" value="USP-like"/>
    <property type="match status" value="1"/>
</dbReference>
<dbReference type="RefSeq" id="WP_267620551.1">
    <property type="nucleotide sequence ID" value="NZ_JAODIW010000005.1"/>
</dbReference>
<reference evidence="3 4" key="1">
    <citation type="journal article" date="2019" name="Int. J. Syst. Evol. Microbiol.">
        <title>The Global Catalogue of Microorganisms (GCM) 10K type strain sequencing project: providing services to taxonomists for standard genome sequencing and annotation.</title>
        <authorList>
            <consortium name="The Broad Institute Genomics Platform"/>
            <consortium name="The Broad Institute Genome Sequencing Center for Infectious Disease"/>
            <person name="Wu L."/>
            <person name="Ma J."/>
        </authorList>
    </citation>
    <scope>NUCLEOTIDE SEQUENCE [LARGE SCALE GENOMIC DNA]</scope>
    <source>
        <strain evidence="3 4">CGMCC 1.12553</strain>
    </source>
</reference>
<dbReference type="Gene3D" id="3.40.50.620">
    <property type="entry name" value="HUPs"/>
    <property type="match status" value="1"/>
</dbReference>